<dbReference type="GO" id="GO:0005840">
    <property type="term" value="C:ribosome"/>
    <property type="evidence" value="ECO:0007669"/>
    <property type="project" value="UniProtKB-KW"/>
</dbReference>
<reference evidence="5 6" key="1">
    <citation type="submission" date="2019-06" db="EMBL/GenBank/DDBJ databases">
        <title>Genomics analysis of Aphanomyces spp. identifies a new class of oomycete effector associated with host adaptation.</title>
        <authorList>
            <person name="Gaulin E."/>
        </authorList>
    </citation>
    <scope>NUCLEOTIDE SEQUENCE [LARGE SCALE GENOMIC DNA]</scope>
    <source>
        <strain evidence="5 6">E</strain>
    </source>
</reference>
<sequence length="100" mass="9906">MAITKEQHDELAVSYAALVLFDGDAEITSEALSNVIAASGNELLELITSGGGIGGAAAAPAAGAAAGGAAAKEEKKEEKKEEEDADLGGGMDMFGGSSDY</sequence>
<evidence type="ECO:0000256" key="4">
    <source>
        <dbReference type="SAM" id="MobiDB-lite"/>
    </source>
</evidence>
<comment type="caution">
    <text evidence="5">The sequence shown here is derived from an EMBL/GenBank/DDBJ whole genome shotgun (WGS) entry which is preliminary data.</text>
</comment>
<proteinExistence type="inferred from homology"/>
<protein>
    <recommendedName>
        <fullName evidence="7">60S acidic ribosomal protein P1</fullName>
    </recommendedName>
</protein>
<evidence type="ECO:0000256" key="1">
    <source>
        <dbReference type="ARBA" id="ARBA00005436"/>
    </source>
</evidence>
<keyword evidence="3" id="KW-0687">Ribonucleoprotein</keyword>
<dbReference type="Proteomes" id="UP000469452">
    <property type="component" value="Unassembled WGS sequence"/>
</dbReference>
<organism evidence="5 6">
    <name type="scientific">Aphanomyces astaci</name>
    <name type="common">Crayfish plague agent</name>
    <dbReference type="NCBI Taxonomy" id="112090"/>
    <lineage>
        <taxon>Eukaryota</taxon>
        <taxon>Sar</taxon>
        <taxon>Stramenopiles</taxon>
        <taxon>Oomycota</taxon>
        <taxon>Saprolegniomycetes</taxon>
        <taxon>Saprolegniales</taxon>
        <taxon>Verrucalvaceae</taxon>
        <taxon>Aphanomyces</taxon>
    </lineage>
</organism>
<dbReference type="Pfam" id="PF00428">
    <property type="entry name" value="Ribosomal_60s"/>
    <property type="match status" value="1"/>
</dbReference>
<dbReference type="AlphaFoldDB" id="A0A6A5AVV3"/>
<dbReference type="EMBL" id="VJMI01003836">
    <property type="protein sequence ID" value="KAF0774411.1"/>
    <property type="molecule type" value="Genomic_DNA"/>
</dbReference>
<gene>
    <name evidence="5" type="ORF">AaE_001889</name>
</gene>
<dbReference type="GO" id="GO:1990904">
    <property type="term" value="C:ribonucleoprotein complex"/>
    <property type="evidence" value="ECO:0007669"/>
    <property type="project" value="UniProtKB-KW"/>
</dbReference>
<evidence type="ECO:0000313" key="5">
    <source>
        <dbReference type="EMBL" id="KAF0774411.1"/>
    </source>
</evidence>
<feature type="region of interest" description="Disordered" evidence="4">
    <location>
        <begin position="66"/>
        <end position="100"/>
    </location>
</feature>
<dbReference type="Gene3D" id="1.10.10.1410">
    <property type="match status" value="1"/>
</dbReference>
<comment type="similarity">
    <text evidence="1">Belongs to the eukaryotic ribosomal protein P1/P2 family.</text>
</comment>
<dbReference type="InterPro" id="IPR038716">
    <property type="entry name" value="P1/P2_N_sf"/>
</dbReference>
<accession>A0A6A5AVV3</accession>
<evidence type="ECO:0000256" key="3">
    <source>
        <dbReference type="ARBA" id="ARBA00023274"/>
    </source>
</evidence>
<evidence type="ECO:0000313" key="6">
    <source>
        <dbReference type="Proteomes" id="UP000469452"/>
    </source>
</evidence>
<evidence type="ECO:0000256" key="2">
    <source>
        <dbReference type="ARBA" id="ARBA00022980"/>
    </source>
</evidence>
<evidence type="ECO:0008006" key="7">
    <source>
        <dbReference type="Google" id="ProtNLM"/>
    </source>
</evidence>
<keyword evidence="2" id="KW-0689">Ribosomal protein</keyword>
<dbReference type="VEuPathDB" id="FungiDB:H257_10853"/>
<name>A0A6A5AVV3_APHAT</name>